<keyword evidence="1" id="KW-0677">Repeat</keyword>
<evidence type="ECO:0000256" key="1">
    <source>
        <dbReference type="ARBA" id="ARBA00022737"/>
    </source>
</evidence>
<dbReference type="PANTHER" id="PTHR37948:SF1">
    <property type="entry name" value="BLL5189 PROTEIN"/>
    <property type="match status" value="1"/>
</dbReference>
<accession>A0A4E9ELF8</accession>
<evidence type="ECO:0000256" key="2">
    <source>
        <dbReference type="SAM" id="MobiDB-lite"/>
    </source>
</evidence>
<gene>
    <name evidence="5" type="ORF">FUG_LOCUS562227</name>
</gene>
<proteinExistence type="predicted"/>
<reference evidence="5" key="1">
    <citation type="submission" date="2019-04" db="EMBL/GenBank/DDBJ databases">
        <authorList>
            <person name="Melise S."/>
            <person name="Noan J."/>
            <person name="Okalmin O."/>
        </authorList>
    </citation>
    <scope>NUCLEOTIDE SEQUENCE</scope>
    <source>
        <strain evidence="5">FN9</strain>
    </source>
</reference>
<feature type="domain" description="Nephrocystin 3-like N-terminal" evidence="4">
    <location>
        <begin position="268"/>
        <end position="435"/>
    </location>
</feature>
<feature type="domain" description="GPI inositol-deacylase winged helix" evidence="3">
    <location>
        <begin position="540"/>
        <end position="625"/>
    </location>
</feature>
<sequence length="1736" mass="196640">MSSHGIHSQQQVQHNICEAAIEEFVAELEPKERDKNFFVREVLLQRKVGLSNEDDPLKELRTYVKQLETKGIESRGRRNLEKLAPLLEGSGALIRACESLFQAAPLGVGVAFSGLRIVLSLATRVSEVLDDLFPILENVGFYLDGYSQILVAQPNSEEVFRSIKRSYKRILELWYVSAKVLSNSLGKTALLLSYKPLKEEIRRFKDDIFQDYTRAYTISATVAQVKSTIEKHDNLQRSIVKWIQGSTNYVALDQKKDLERIKEDHTEGTCQWLFDTEAFKTWIGRKDNAVLWYHAPPGTGKSTMASVVTDNLQKALSGEVVYFFYSINQPSKREAFNGIRSLILQLLLSCDPLPDDLVNEYSRARDNFEDYLSNGDIRTIHKLLKSLLDSHPTGQVYLVLDGLDECSKESPKFFDTLGKLLKSGSNATVKWFFSSCNVNPISRTMLSADSLIVEPNFEAIANDIRAHLKNKIHCPRHEGVWFGKDEQSFLHVNLRLKILKDTPGMSPEQVWEEFDRFPRELGDCFVKQLERIALMPDYNQARAKQVFQLLTLSERPLTVRELLNFLRIDNETKDYTISEDAIHNYSASAYSSIADVCNPFIAKVDTVDSQIVKLYHKSVRDFFLAPENKRIVAEHLKLFLVDERESKKELGKACLEYLNSGRFKKPTDLKGLPERTESSPSHAFLRYASIFWFKFLSDKEPSSDVIKAVETFLQSPAFWTCIYVQIHTAPHLFARFRKVRGTTSYQPLKGTTTDQSTEFGLPLPGWLMDCSSADCASLDRSLWAFVQDWGELLTTKPDQLGNALPTTLFEPGCYLKSLDKHPEVRARYMSTLYGSARGLRVMDFWFAPSRKGKNSKSLFLCIINEEDNGIKLYHATVFPKLHSLSNREIHFGSQPLGKGWTHTLARGKSSVEDSVSALRVDPQDLGVTRQVEGTLRRYSIPRELHDSFSLGGTEGGSWKVVGTQRLTQPDGASTSDTPTLIHMQWKPIPSRQKQVKSDDSDSDSGSSSDSDSETSSDSASDSDSDSTSGSISNSDSGIDVDVPIPPQRDCLVMVNDSDIPLWRPVKLGRFQWFKFMAAHHPLYPLVAMSLKPGVIDMTDLETGMTTSVDVPNQAFNGDTGVSAWLSELRFSTCGNYLHILSIMFKGSPFDTESYVYATTLEFRYTPGSTPKIEVDEKKPVVEFKYTFSASLDDLPSPFALTYWGNERVTVALPPLTFSPKVVKISLTSPDASHAADTATKHPVLTLNKPVFFPKSAVFRNPHMAYTEDSSGKEESHLYLIMDTSESAIPRSGPATVCGLGQYHNSDYASRTSTEDSQTVSPPVVMRWKISHGKHRQEECDSGNSGEDDAERQTWREWNDTVDGISEEMKDKDNSLKEFMLRRDFVGDTYHVPIRSGLDWTRAGVLAQDSMADFAARRRENIEHNALLLEDIKLIIPKTEPRSTETKTSSKTSKRKANPPRAPTRQSRRIAEAATKPTYHDDEVDDTSLRRGAPRVKRSVNRTPVLPESDSDHETDAEPSKDVDSMIAGWTAWEPEGDEPIRDVDGTLRFETHPDFRPNKSPEEIIREGSFGGSYWRPLYSKRLKTTIKDDWKELPASWTAGLDVDTYLTSTTYDPETNKYGVQCGQSIEEWEAAGWIAHEYDVRGWFQWYCRFYMGRRCDDDERQISRWKKCVGETGRWRRILLKKYVTLGIRSVFADDGEDEDGPDVSPVVHQTCHHWAYEVRQDALDRFWTDGK</sequence>
<dbReference type="InterPro" id="IPR027417">
    <property type="entry name" value="P-loop_NTPase"/>
</dbReference>
<dbReference type="InterPro" id="IPR056884">
    <property type="entry name" value="NPHP3-like_N"/>
</dbReference>
<evidence type="ECO:0008006" key="6">
    <source>
        <dbReference type="Google" id="ProtNLM"/>
    </source>
</evidence>
<feature type="compositionally biased region" description="Polar residues" evidence="2">
    <location>
        <begin position="966"/>
        <end position="978"/>
    </location>
</feature>
<dbReference type="InterPro" id="IPR054471">
    <property type="entry name" value="GPIID_WHD"/>
</dbReference>
<feature type="compositionally biased region" description="Basic and acidic residues" evidence="2">
    <location>
        <begin position="1509"/>
        <end position="1523"/>
    </location>
</feature>
<feature type="region of interest" description="Disordered" evidence="2">
    <location>
        <begin position="1332"/>
        <end position="1353"/>
    </location>
</feature>
<dbReference type="Gene3D" id="3.40.50.300">
    <property type="entry name" value="P-loop containing nucleotide triphosphate hydrolases"/>
    <property type="match status" value="1"/>
</dbReference>
<feature type="region of interest" description="Disordered" evidence="2">
    <location>
        <begin position="1438"/>
        <end position="1523"/>
    </location>
</feature>
<dbReference type="SUPFAM" id="SSF52540">
    <property type="entry name" value="P-loop containing nucleoside triphosphate hydrolases"/>
    <property type="match status" value="1"/>
</dbReference>
<organism evidence="5">
    <name type="scientific">Gibberella zeae</name>
    <name type="common">Wheat head blight fungus</name>
    <name type="synonym">Fusarium graminearum</name>
    <dbReference type="NCBI Taxonomy" id="5518"/>
    <lineage>
        <taxon>Eukaryota</taxon>
        <taxon>Fungi</taxon>
        <taxon>Dikarya</taxon>
        <taxon>Ascomycota</taxon>
        <taxon>Pezizomycotina</taxon>
        <taxon>Sordariomycetes</taxon>
        <taxon>Hypocreomycetidae</taxon>
        <taxon>Hypocreales</taxon>
        <taxon>Nectriaceae</taxon>
        <taxon>Fusarium</taxon>
    </lineage>
</organism>
<dbReference type="Pfam" id="PF22939">
    <property type="entry name" value="WHD_GPIID"/>
    <property type="match status" value="1"/>
</dbReference>
<evidence type="ECO:0000259" key="3">
    <source>
        <dbReference type="Pfam" id="PF22939"/>
    </source>
</evidence>
<evidence type="ECO:0000313" key="5">
    <source>
        <dbReference type="EMBL" id="VIO64082.1"/>
    </source>
</evidence>
<evidence type="ECO:0000259" key="4">
    <source>
        <dbReference type="Pfam" id="PF24883"/>
    </source>
</evidence>
<feature type="compositionally biased region" description="Acidic residues" evidence="2">
    <location>
        <begin position="1010"/>
        <end position="1024"/>
    </location>
</feature>
<feature type="region of interest" description="Disordered" evidence="2">
    <location>
        <begin position="966"/>
        <end position="1042"/>
    </location>
</feature>
<dbReference type="EMBL" id="CAAKMV010000196">
    <property type="protein sequence ID" value="VIO64082.1"/>
    <property type="molecule type" value="Genomic_DNA"/>
</dbReference>
<name>A0A4E9ELF8_GIBZA</name>
<dbReference type="Pfam" id="PF24883">
    <property type="entry name" value="NPHP3_N"/>
    <property type="match status" value="1"/>
</dbReference>
<feature type="compositionally biased region" description="Low complexity" evidence="2">
    <location>
        <begin position="1025"/>
        <end position="1039"/>
    </location>
</feature>
<protein>
    <recommendedName>
        <fullName evidence="6">NACHT domain-containing protein</fullName>
    </recommendedName>
</protein>
<dbReference type="PANTHER" id="PTHR37948">
    <property type="entry name" value="ZGC:113208"/>
    <property type="match status" value="1"/>
</dbReference>